<evidence type="ECO:0000313" key="2">
    <source>
        <dbReference type="EMBL" id="UFW88419.1"/>
    </source>
</evidence>
<evidence type="ECO:0000313" key="3">
    <source>
        <dbReference type="Proteomes" id="UP001430990"/>
    </source>
</evidence>
<feature type="region of interest" description="Disordered" evidence="1">
    <location>
        <begin position="1"/>
        <end position="27"/>
    </location>
</feature>
<name>A0ABY3QSE1_9BRAD</name>
<accession>A0ABY3QSE1</accession>
<proteinExistence type="predicted"/>
<gene>
    <name evidence="2" type="ORF">BjapCC829_07810</name>
</gene>
<dbReference type="EMBL" id="CP088100">
    <property type="protein sequence ID" value="UFW88419.1"/>
    <property type="molecule type" value="Genomic_DNA"/>
</dbReference>
<reference evidence="2" key="1">
    <citation type="submission" date="2021-11" db="EMBL/GenBank/DDBJ databases">
        <title>Australian commercial rhizobial inoculants.</title>
        <authorList>
            <person name="Kohlmeier M.G."/>
            <person name="O'Hara G.W."/>
            <person name="Colombi E."/>
            <person name="Ramsay J.P."/>
            <person name="Terpolilli J."/>
        </authorList>
    </citation>
    <scope>NUCLEOTIDE SEQUENCE</scope>
    <source>
        <strain evidence="2">CC829</strain>
    </source>
</reference>
<dbReference type="Proteomes" id="UP001430990">
    <property type="component" value="Chromosome"/>
</dbReference>
<evidence type="ECO:0000256" key="1">
    <source>
        <dbReference type="SAM" id="MobiDB-lite"/>
    </source>
</evidence>
<sequence>MEHLGAREYRDDPVNDANEPTGKPEPELLYASTPQLAALIESEWRTTDERPRVSAPNALIQFGEGQPLYLKGIPNIALVTIPQYLLSVEPGDYVDIALLNRQLSSFARLLRRIDTMPINENGTVKPITSLVKAASALRAIAILAHNWSHWR</sequence>
<feature type="compositionally biased region" description="Basic and acidic residues" evidence="1">
    <location>
        <begin position="1"/>
        <end position="13"/>
    </location>
</feature>
<organism evidence="2 3">
    <name type="scientific">Bradyrhizobium barranii</name>
    <dbReference type="NCBI Taxonomy" id="2992140"/>
    <lineage>
        <taxon>Bacteria</taxon>
        <taxon>Pseudomonadati</taxon>
        <taxon>Pseudomonadota</taxon>
        <taxon>Alphaproteobacteria</taxon>
        <taxon>Hyphomicrobiales</taxon>
        <taxon>Nitrobacteraceae</taxon>
        <taxon>Bradyrhizobium</taxon>
    </lineage>
</organism>
<keyword evidence="3" id="KW-1185">Reference proteome</keyword>
<dbReference type="RefSeq" id="WP_231144199.1">
    <property type="nucleotide sequence ID" value="NZ_CP088100.1"/>
</dbReference>
<protein>
    <submittedName>
        <fullName evidence="2">Uncharacterized protein</fullName>
    </submittedName>
</protein>